<dbReference type="Proteomes" id="UP000028680">
    <property type="component" value="Chromosome"/>
</dbReference>
<organism evidence="1 2">
    <name type="scientific">Planktomarina temperata RCA23</name>
    <dbReference type="NCBI Taxonomy" id="666509"/>
    <lineage>
        <taxon>Bacteria</taxon>
        <taxon>Pseudomonadati</taxon>
        <taxon>Pseudomonadota</taxon>
        <taxon>Alphaproteobacteria</taxon>
        <taxon>Rhodobacterales</taxon>
        <taxon>Paracoccaceae</taxon>
        <taxon>Planktomarina</taxon>
    </lineage>
</organism>
<evidence type="ECO:0000313" key="2">
    <source>
        <dbReference type="Proteomes" id="UP000028680"/>
    </source>
</evidence>
<dbReference type="KEGG" id="ptp:RCA23_c03320"/>
<name>A0AAN0RGT8_9RHOB</name>
<dbReference type="RefSeq" id="WP_044048769.1">
    <property type="nucleotide sequence ID" value="NZ_CP003984.1"/>
</dbReference>
<dbReference type="EMBL" id="CP003984">
    <property type="protein sequence ID" value="AII85894.1"/>
    <property type="molecule type" value="Genomic_DNA"/>
</dbReference>
<dbReference type="AlphaFoldDB" id="A0AAN0RGT8"/>
<keyword evidence="2" id="KW-1185">Reference proteome</keyword>
<proteinExistence type="predicted"/>
<accession>A0AAN0RGT8</accession>
<protein>
    <submittedName>
        <fullName evidence="1">Uncharacterized protein</fullName>
    </submittedName>
</protein>
<gene>
    <name evidence="1" type="ORF">RCA23_c03320</name>
</gene>
<reference evidence="1 2" key="1">
    <citation type="journal article" date="2014" name="ISME J.">
        <title>Adaptation of an abundant Roseobacter RCA organism to pelagic systems revealed by genomic and transcriptomic analyses.</title>
        <authorList>
            <person name="Voget S."/>
            <person name="Wemheuer B."/>
            <person name="Brinkhoff T."/>
            <person name="Vollmers J."/>
            <person name="Dietrich S."/>
            <person name="Giebel H.A."/>
            <person name="Beardsley C."/>
            <person name="Sardemann C."/>
            <person name="Bakenhus I."/>
            <person name="Billerbeck S."/>
            <person name="Daniel R."/>
            <person name="Simon M."/>
        </authorList>
    </citation>
    <scope>NUCLEOTIDE SEQUENCE [LARGE SCALE GENOMIC DNA]</scope>
    <source>
        <strain evidence="1 2">RCA23</strain>
    </source>
</reference>
<sequence length="147" mass="15628">MPRWPQRARGAVVFASCVRLRGSDAFDPTYAHLLTGAAAGAKSDLQALAGFIRKDAGKGWLAASEKADDVSIHVVKRSRNALYVELTDRSRPGYLGARGWKAFVNVADQLVVLGVYSGLGPSVSGIDGEELLRAFAQATLTAENPAK</sequence>
<evidence type="ECO:0000313" key="1">
    <source>
        <dbReference type="EMBL" id="AII85894.1"/>
    </source>
</evidence>